<dbReference type="Gene3D" id="3.40.50.1110">
    <property type="entry name" value="SGNH hydrolase"/>
    <property type="match status" value="1"/>
</dbReference>
<dbReference type="EMBL" id="FNIC01000004">
    <property type="protein sequence ID" value="SDN80176.1"/>
    <property type="molecule type" value="Genomic_DNA"/>
</dbReference>
<feature type="disulfide bond" evidence="2">
    <location>
        <begin position="83"/>
        <end position="108"/>
    </location>
</feature>
<evidence type="ECO:0000256" key="3">
    <source>
        <dbReference type="SAM" id="MobiDB-lite"/>
    </source>
</evidence>
<gene>
    <name evidence="6" type="ORF">SAMN05192576_2822</name>
</gene>
<feature type="disulfide bond" evidence="2">
    <location>
        <begin position="160"/>
        <end position="173"/>
    </location>
</feature>
<evidence type="ECO:0000313" key="6">
    <source>
        <dbReference type="EMBL" id="SDN80176.1"/>
    </source>
</evidence>
<dbReference type="GO" id="GO:0019433">
    <property type="term" value="P:triglyceride catabolic process"/>
    <property type="evidence" value="ECO:0007669"/>
    <property type="project" value="TreeGrafter"/>
</dbReference>
<feature type="signal peptide" evidence="4">
    <location>
        <begin position="1"/>
        <end position="28"/>
    </location>
</feature>
<evidence type="ECO:0000256" key="2">
    <source>
        <dbReference type="PIRSR" id="PIRSR637460-2"/>
    </source>
</evidence>
<keyword evidence="6" id="KW-0378">Hydrolase</keyword>
<dbReference type="SUPFAM" id="SSF52266">
    <property type="entry name" value="SGNH hydrolase"/>
    <property type="match status" value="1"/>
</dbReference>
<dbReference type="GO" id="GO:0004806">
    <property type="term" value="F:triacylglycerol lipase activity"/>
    <property type="evidence" value="ECO:0007669"/>
    <property type="project" value="TreeGrafter"/>
</dbReference>
<reference evidence="6 7" key="1">
    <citation type="submission" date="2016-10" db="EMBL/GenBank/DDBJ databases">
        <authorList>
            <person name="de Groot N.N."/>
        </authorList>
    </citation>
    <scope>NUCLEOTIDE SEQUENCE [LARGE SCALE GENOMIC DNA]</scope>
    <source>
        <strain evidence="6 7">CGMCC 1.11147</strain>
    </source>
</reference>
<dbReference type="OrthoDB" id="5503950at2"/>
<dbReference type="AlphaFoldDB" id="A0A1H0ECZ4"/>
<feature type="active site" description="Nucleophile" evidence="1">
    <location>
        <position position="67"/>
    </location>
</feature>
<organism evidence="6 7">
    <name type="scientific">Nocardioides szechwanensis</name>
    <dbReference type="NCBI Taxonomy" id="1005944"/>
    <lineage>
        <taxon>Bacteria</taxon>
        <taxon>Bacillati</taxon>
        <taxon>Actinomycetota</taxon>
        <taxon>Actinomycetes</taxon>
        <taxon>Propionibacteriales</taxon>
        <taxon>Nocardioidaceae</taxon>
        <taxon>Nocardioides</taxon>
    </lineage>
</organism>
<dbReference type="Proteomes" id="UP000199004">
    <property type="component" value="Unassembled WGS sequence"/>
</dbReference>
<evidence type="ECO:0000259" key="5">
    <source>
        <dbReference type="Pfam" id="PF13472"/>
    </source>
</evidence>
<dbReference type="PROSITE" id="PS51257">
    <property type="entry name" value="PROKAR_LIPOPROTEIN"/>
    <property type="match status" value="1"/>
</dbReference>
<dbReference type="RefSeq" id="WP_091025439.1">
    <property type="nucleotide sequence ID" value="NZ_BKAE01000010.1"/>
</dbReference>
<keyword evidence="7" id="KW-1185">Reference proteome</keyword>
<dbReference type="InterPro" id="IPR037460">
    <property type="entry name" value="SEST-like"/>
</dbReference>
<feature type="disulfide bond" evidence="2">
    <location>
        <begin position="227"/>
        <end position="276"/>
    </location>
</feature>
<dbReference type="CDD" id="cd01823">
    <property type="entry name" value="SEST_like"/>
    <property type="match status" value="1"/>
</dbReference>
<dbReference type="PANTHER" id="PTHR37981">
    <property type="entry name" value="LIPASE 2"/>
    <property type="match status" value="1"/>
</dbReference>
<feature type="region of interest" description="Disordered" evidence="3">
    <location>
        <begin position="29"/>
        <end position="57"/>
    </location>
</feature>
<evidence type="ECO:0000256" key="1">
    <source>
        <dbReference type="PIRSR" id="PIRSR637460-1"/>
    </source>
</evidence>
<dbReference type="STRING" id="1005944.SAMN05192576_2822"/>
<dbReference type="InterPro" id="IPR013830">
    <property type="entry name" value="SGNH_hydro"/>
</dbReference>
<accession>A0A1H0ECZ4</accession>
<evidence type="ECO:0000313" key="7">
    <source>
        <dbReference type="Proteomes" id="UP000199004"/>
    </source>
</evidence>
<keyword evidence="2" id="KW-1015">Disulfide bond</keyword>
<dbReference type="Pfam" id="PF13472">
    <property type="entry name" value="Lipase_GDSL_2"/>
    <property type="match status" value="1"/>
</dbReference>
<feature type="compositionally biased region" description="Low complexity" evidence="3">
    <location>
        <begin position="40"/>
        <end position="50"/>
    </location>
</feature>
<feature type="domain" description="SGNH hydrolase-type esterase" evidence="5">
    <location>
        <begin position="63"/>
        <end position="297"/>
    </location>
</feature>
<feature type="active site" evidence="1">
    <location>
        <position position="296"/>
    </location>
</feature>
<evidence type="ECO:0000256" key="4">
    <source>
        <dbReference type="SAM" id="SignalP"/>
    </source>
</evidence>
<feature type="chain" id="PRO_5011507170" evidence="4">
    <location>
        <begin position="29"/>
        <end position="315"/>
    </location>
</feature>
<proteinExistence type="predicted"/>
<name>A0A1H0ECZ4_9ACTN</name>
<sequence>MTASRSGLQRALGGLAAMLLLTACQSNGATPGAGSPVPTEPTLPTATSTAPEPPSPTGSVYVALGDSFVAAPLVPKTNMTHGCLRSDHNYPQLAVRELAGYELVDVSCSGASSAEMTQPQVVGGVEHPPQFDALSDDVDVVTLGIGANDFSLFSFLVYRCLNLAGTDRAGSPCRDSYDQDGANRLLDQVSEIQGRVESVVAEVRERAPGARVVLVTYPKFLPTWGVCPDLVPLAKGDYAFVREVTLALVEAQKAGAEAGGAEVLDMYAASEGHDICSDQPWVNGIDTDPSRALAFHPFPVEQRAVAGLLLELLAG</sequence>
<dbReference type="PANTHER" id="PTHR37981:SF1">
    <property type="entry name" value="SGNH HYDROLASE-TYPE ESTERASE DOMAIN-CONTAINING PROTEIN"/>
    <property type="match status" value="1"/>
</dbReference>
<keyword evidence="4" id="KW-0732">Signal</keyword>
<protein>
    <submittedName>
        <fullName evidence="6">GDSL-like Lipase/Acylhydrolase family protein</fullName>
    </submittedName>
</protein>
<dbReference type="InterPro" id="IPR036514">
    <property type="entry name" value="SGNH_hydro_sf"/>
</dbReference>